<dbReference type="InterPro" id="IPR013149">
    <property type="entry name" value="ADH-like_C"/>
</dbReference>
<comment type="caution">
    <text evidence="2">The sequence shown here is derived from an EMBL/GenBank/DDBJ whole genome shotgun (WGS) entry which is preliminary data.</text>
</comment>
<dbReference type="OrthoDB" id="3233595at2759"/>
<dbReference type="SMART" id="SM00829">
    <property type="entry name" value="PKS_ER"/>
    <property type="match status" value="1"/>
</dbReference>
<dbReference type="InterPro" id="IPR036291">
    <property type="entry name" value="NAD(P)-bd_dom_sf"/>
</dbReference>
<dbReference type="InterPro" id="IPR013154">
    <property type="entry name" value="ADH-like_N"/>
</dbReference>
<organism evidence="2 3">
    <name type="scientific">Candolleomyces eurysporus</name>
    <dbReference type="NCBI Taxonomy" id="2828524"/>
    <lineage>
        <taxon>Eukaryota</taxon>
        <taxon>Fungi</taxon>
        <taxon>Dikarya</taxon>
        <taxon>Basidiomycota</taxon>
        <taxon>Agaricomycotina</taxon>
        <taxon>Agaricomycetes</taxon>
        <taxon>Agaricomycetidae</taxon>
        <taxon>Agaricales</taxon>
        <taxon>Agaricineae</taxon>
        <taxon>Psathyrellaceae</taxon>
        <taxon>Candolleomyces</taxon>
    </lineage>
</organism>
<dbReference type="PANTHER" id="PTHR45348:SF2">
    <property type="entry name" value="ZINC-TYPE ALCOHOL DEHYDROGENASE-LIKE PROTEIN C2E1P3.01"/>
    <property type="match status" value="1"/>
</dbReference>
<evidence type="ECO:0000313" key="2">
    <source>
        <dbReference type="EMBL" id="KAJ2932495.1"/>
    </source>
</evidence>
<dbReference type="SUPFAM" id="SSF51735">
    <property type="entry name" value="NAD(P)-binding Rossmann-fold domains"/>
    <property type="match status" value="1"/>
</dbReference>
<proteinExistence type="predicted"/>
<evidence type="ECO:0000259" key="1">
    <source>
        <dbReference type="SMART" id="SM00829"/>
    </source>
</evidence>
<evidence type="ECO:0000313" key="3">
    <source>
        <dbReference type="Proteomes" id="UP001140091"/>
    </source>
</evidence>
<dbReference type="Gene3D" id="3.90.180.10">
    <property type="entry name" value="Medium-chain alcohol dehydrogenases, catalytic domain"/>
    <property type="match status" value="1"/>
</dbReference>
<dbReference type="Pfam" id="PF08240">
    <property type="entry name" value="ADH_N"/>
    <property type="match status" value="1"/>
</dbReference>
<dbReference type="GO" id="GO:0016651">
    <property type="term" value="F:oxidoreductase activity, acting on NAD(P)H"/>
    <property type="evidence" value="ECO:0007669"/>
    <property type="project" value="InterPro"/>
</dbReference>
<dbReference type="Gene3D" id="3.40.50.720">
    <property type="entry name" value="NAD(P)-binding Rossmann-like Domain"/>
    <property type="match status" value="1"/>
</dbReference>
<dbReference type="SUPFAM" id="SSF50129">
    <property type="entry name" value="GroES-like"/>
    <property type="match status" value="1"/>
</dbReference>
<dbReference type="InterPro" id="IPR011032">
    <property type="entry name" value="GroES-like_sf"/>
</dbReference>
<gene>
    <name evidence="2" type="ORF">H1R20_g4600</name>
</gene>
<dbReference type="PANTHER" id="PTHR45348">
    <property type="entry name" value="HYPOTHETICAL OXIDOREDUCTASE (EUROFUNG)"/>
    <property type="match status" value="1"/>
</dbReference>
<sequence>MSSAQTQKALILPEKFGELVLTTLPVYEPAKDEVLVKVHSTALNPVDWKIQKLGFYSEVLPLVLGADIAGEVVGLGEGVSQFSKGDKVFFQGVYQENNHTGFQEYTTADVHTSAKIPPNVSFDEASSIPIALTAAYVGFYNVNPHGFGLDAPVNDGARGKYAGTPIVVIGGSSSVGQLAIQLAQLSGFSPIITTASAKHEAFLKTLGATHVLDRYTPLSKERVRAITDKPIKYVYDAISLPDTQKAGFDLLASGGQIATVLKPEPFTEERGPKEHKSAVWVIGAKKLPHNVQLLRDFWAHATALLEAGDLKPNRVEVLPNGLNGVPDGLTRLQENKVSGVKLISRPGETY</sequence>
<name>A0A9W8MHT2_9AGAR</name>
<keyword evidence="3" id="KW-1185">Reference proteome</keyword>
<feature type="domain" description="Enoyl reductase (ER)" evidence="1">
    <location>
        <begin position="17"/>
        <end position="343"/>
    </location>
</feature>
<reference evidence="2" key="1">
    <citation type="submission" date="2022-06" db="EMBL/GenBank/DDBJ databases">
        <title>Genome Sequence of Candolleomyces eurysporus.</title>
        <authorList>
            <person name="Buettner E."/>
        </authorList>
    </citation>
    <scope>NUCLEOTIDE SEQUENCE</scope>
    <source>
        <strain evidence="2">VTCC 930004</strain>
    </source>
</reference>
<accession>A0A9W8MHT2</accession>
<dbReference type="AlphaFoldDB" id="A0A9W8MHT2"/>
<protein>
    <recommendedName>
        <fullName evidence="1">Enoyl reductase (ER) domain-containing protein</fullName>
    </recommendedName>
</protein>
<dbReference type="EMBL" id="JANBPK010000771">
    <property type="protein sequence ID" value="KAJ2932495.1"/>
    <property type="molecule type" value="Genomic_DNA"/>
</dbReference>
<dbReference type="InterPro" id="IPR047122">
    <property type="entry name" value="Trans-enoyl_RdTase-like"/>
</dbReference>
<dbReference type="Pfam" id="PF00107">
    <property type="entry name" value="ADH_zinc_N"/>
    <property type="match status" value="1"/>
</dbReference>
<dbReference type="InterPro" id="IPR020843">
    <property type="entry name" value="ER"/>
</dbReference>
<dbReference type="Proteomes" id="UP001140091">
    <property type="component" value="Unassembled WGS sequence"/>
</dbReference>
<dbReference type="CDD" id="cd08249">
    <property type="entry name" value="enoyl_reductase_like"/>
    <property type="match status" value="1"/>
</dbReference>
<feature type="non-terminal residue" evidence="2">
    <location>
        <position position="1"/>
    </location>
</feature>